<feature type="compositionally biased region" description="Basic residues" evidence="1">
    <location>
        <begin position="66"/>
        <end position="101"/>
    </location>
</feature>
<feature type="region of interest" description="Disordered" evidence="1">
    <location>
        <begin position="49"/>
        <end position="101"/>
    </location>
</feature>
<feature type="non-terminal residue" evidence="2">
    <location>
        <position position="1"/>
    </location>
</feature>
<organism evidence="2 3">
    <name type="scientific">Araneus ventricosus</name>
    <name type="common">Orbweaver spider</name>
    <name type="synonym">Epeira ventricosa</name>
    <dbReference type="NCBI Taxonomy" id="182803"/>
    <lineage>
        <taxon>Eukaryota</taxon>
        <taxon>Metazoa</taxon>
        <taxon>Ecdysozoa</taxon>
        <taxon>Arthropoda</taxon>
        <taxon>Chelicerata</taxon>
        <taxon>Arachnida</taxon>
        <taxon>Araneae</taxon>
        <taxon>Araneomorphae</taxon>
        <taxon>Entelegynae</taxon>
        <taxon>Araneoidea</taxon>
        <taxon>Araneidae</taxon>
        <taxon>Araneus</taxon>
    </lineage>
</organism>
<dbReference type="Proteomes" id="UP000499080">
    <property type="component" value="Unassembled WGS sequence"/>
</dbReference>
<evidence type="ECO:0000256" key="1">
    <source>
        <dbReference type="SAM" id="MobiDB-lite"/>
    </source>
</evidence>
<keyword evidence="3" id="KW-1185">Reference proteome</keyword>
<evidence type="ECO:0000313" key="3">
    <source>
        <dbReference type="Proteomes" id="UP000499080"/>
    </source>
</evidence>
<accession>A0A4Y2J1Q8</accession>
<comment type="caution">
    <text evidence="2">The sequence shown here is derived from an EMBL/GenBank/DDBJ whole genome shotgun (WGS) entry which is preliminary data.</text>
</comment>
<gene>
    <name evidence="2" type="ORF">AVEN_242732_1</name>
</gene>
<dbReference type="AlphaFoldDB" id="A0A4Y2J1Q8"/>
<protein>
    <submittedName>
        <fullName evidence="2">Uncharacterized protein</fullName>
    </submittedName>
</protein>
<sequence>VQVELKSFARKKATSLQYLRDELSERFGDKFDIADLDSRLRKFLDEEIKPKKQIKRKRSPSPGRKSIAKKKKRKSSAGKKKGTKKKKQTKKQTAKKKIKRK</sequence>
<name>A0A4Y2J1Q8_ARAVE</name>
<dbReference type="OrthoDB" id="6437213at2759"/>
<evidence type="ECO:0000313" key="2">
    <source>
        <dbReference type="EMBL" id="GBM83850.1"/>
    </source>
</evidence>
<proteinExistence type="predicted"/>
<dbReference type="EMBL" id="BGPR01108781">
    <property type="protein sequence ID" value="GBM83850.1"/>
    <property type="molecule type" value="Genomic_DNA"/>
</dbReference>
<reference evidence="2 3" key="1">
    <citation type="journal article" date="2019" name="Sci. Rep.">
        <title>Orb-weaving spider Araneus ventricosus genome elucidates the spidroin gene catalogue.</title>
        <authorList>
            <person name="Kono N."/>
            <person name="Nakamura H."/>
            <person name="Ohtoshi R."/>
            <person name="Moran D.A.P."/>
            <person name="Shinohara A."/>
            <person name="Yoshida Y."/>
            <person name="Fujiwara M."/>
            <person name="Mori M."/>
            <person name="Tomita M."/>
            <person name="Arakawa K."/>
        </authorList>
    </citation>
    <scope>NUCLEOTIDE SEQUENCE [LARGE SCALE GENOMIC DNA]</scope>
</reference>